<evidence type="ECO:0000256" key="2">
    <source>
        <dbReference type="RuleBase" id="RU003613"/>
    </source>
</evidence>
<evidence type="ECO:0000256" key="1">
    <source>
        <dbReference type="RuleBase" id="RU003612"/>
    </source>
</evidence>
<comment type="caution">
    <text evidence="6">The sequence shown here is derived from an EMBL/GenBank/DDBJ whole genome shotgun (WGS) entry which is preliminary data.</text>
</comment>
<keyword evidence="2 4" id="KW-0812">Transmembrane</keyword>
<proteinExistence type="inferred from homology"/>
<keyword evidence="1" id="KW-0132">Cell division</keyword>
<comment type="function">
    <text evidence="1">Essential cell division protein that stabilizes the FtsZ protofilaments by cross-linking them and that serves as a cytoplasmic membrane anchor for the Z ring. Also required for the recruitment to the septal ring of downstream cell division proteins.</text>
</comment>
<dbReference type="GO" id="GO:0005886">
    <property type="term" value="C:plasma membrane"/>
    <property type="evidence" value="ECO:0007669"/>
    <property type="project" value="UniProtKB-SubCell"/>
</dbReference>
<evidence type="ECO:0000256" key="3">
    <source>
        <dbReference type="SAM" id="MobiDB-lite"/>
    </source>
</evidence>
<keyword evidence="2" id="KW-1003">Cell membrane</keyword>
<name>A0A9X0WAJ1_9GAMM</name>
<dbReference type="InterPro" id="IPR036765">
    <property type="entry name" value="ZipA_FtsZ-bd_C_sf"/>
</dbReference>
<feature type="region of interest" description="Disordered" evidence="3">
    <location>
        <begin position="72"/>
        <end position="101"/>
    </location>
</feature>
<keyword evidence="2" id="KW-0997">Cell inner membrane</keyword>
<evidence type="ECO:0000313" key="6">
    <source>
        <dbReference type="EMBL" id="MBK1620097.1"/>
    </source>
</evidence>
<organism evidence="6 7">
    <name type="scientific">Lamprobacter modestohalophilus</name>
    <dbReference type="NCBI Taxonomy" id="1064514"/>
    <lineage>
        <taxon>Bacteria</taxon>
        <taxon>Pseudomonadati</taxon>
        <taxon>Pseudomonadota</taxon>
        <taxon>Gammaproteobacteria</taxon>
        <taxon>Chromatiales</taxon>
        <taxon>Chromatiaceae</taxon>
        <taxon>Lamprobacter</taxon>
    </lineage>
</organism>
<feature type="domain" description="ZipA C-terminal FtsZ-binding" evidence="5">
    <location>
        <begin position="136"/>
        <end position="227"/>
    </location>
</feature>
<gene>
    <name evidence="6" type="ORF">CKO42_16945</name>
</gene>
<keyword evidence="4" id="KW-1133">Transmembrane helix</keyword>
<dbReference type="Gene3D" id="3.30.1400.10">
    <property type="entry name" value="ZipA, C-terminal FtsZ-binding domain"/>
    <property type="match status" value="1"/>
</dbReference>
<feature type="transmembrane region" description="Helical" evidence="4">
    <location>
        <begin position="41"/>
        <end position="62"/>
    </location>
</feature>
<keyword evidence="2 4" id="KW-0472">Membrane</keyword>
<evidence type="ECO:0000259" key="5">
    <source>
        <dbReference type="Pfam" id="PF04354"/>
    </source>
</evidence>
<dbReference type="AlphaFoldDB" id="A0A9X0WAJ1"/>
<protein>
    <recommendedName>
        <fullName evidence="1">Cell division protein ZipA</fullName>
    </recommendedName>
</protein>
<evidence type="ECO:0000256" key="4">
    <source>
        <dbReference type="SAM" id="Phobius"/>
    </source>
</evidence>
<keyword evidence="7" id="KW-1185">Reference proteome</keyword>
<dbReference type="SUPFAM" id="SSF64383">
    <property type="entry name" value="Cell-division protein ZipA, C-terminal domain"/>
    <property type="match status" value="1"/>
</dbReference>
<dbReference type="Proteomes" id="UP001138768">
    <property type="component" value="Unassembled WGS sequence"/>
</dbReference>
<sequence>MVNHPCKLKCRFRGITLMEEGACFCDTTSAVEEQPMNNSSLAILLAAAALILGLGALAIFYLSILRQKDESDATETDAPPERAASAESDPAQSRERGKKKLADKTQRYLFVVFDEPGPETNRALGQLLKETKAFYEAALGIYHIPPGPEGYPLTVANASSPGTLPPLHLDDGEHPPVQGVSILIKFINSRSLSRSPDTMIAFTRRAADIGGRILDVERNPVTEETLAGLHPDAD</sequence>
<keyword evidence="1" id="KW-0131">Cell cycle</keyword>
<evidence type="ECO:0000313" key="7">
    <source>
        <dbReference type="Proteomes" id="UP001138768"/>
    </source>
</evidence>
<comment type="subcellular location">
    <subcellularLocation>
        <location evidence="2">Cell inner membrane</location>
        <topology evidence="2">Single-pass type I membrane protein</topology>
    </subcellularLocation>
</comment>
<dbReference type="InterPro" id="IPR007449">
    <property type="entry name" value="ZipA_FtsZ-bd_C"/>
</dbReference>
<comment type="similarity">
    <text evidence="1">Belongs to the ZipA family.</text>
</comment>
<reference evidence="6 7" key="1">
    <citation type="journal article" date="2020" name="Microorganisms">
        <title>Osmotic Adaptation and Compatible Solute Biosynthesis of Phototrophic Bacteria as Revealed from Genome Analyses.</title>
        <authorList>
            <person name="Imhoff J.F."/>
            <person name="Rahn T."/>
            <person name="Kunzel S."/>
            <person name="Keller A."/>
            <person name="Neulinger S.C."/>
        </authorList>
    </citation>
    <scope>NUCLEOTIDE SEQUENCE [LARGE SCALE GENOMIC DNA]</scope>
    <source>
        <strain evidence="6 7">DSM 25653</strain>
    </source>
</reference>
<dbReference type="EMBL" id="NRRY01000032">
    <property type="protein sequence ID" value="MBK1620097.1"/>
    <property type="molecule type" value="Genomic_DNA"/>
</dbReference>
<dbReference type="GO" id="GO:0090529">
    <property type="term" value="P:cell septum assembly"/>
    <property type="evidence" value="ECO:0007669"/>
    <property type="project" value="InterPro"/>
</dbReference>
<accession>A0A9X0WAJ1</accession>
<feature type="compositionally biased region" description="Basic and acidic residues" evidence="3">
    <location>
        <begin position="92"/>
        <end position="101"/>
    </location>
</feature>
<dbReference type="Pfam" id="PF04354">
    <property type="entry name" value="ZipA_C"/>
    <property type="match status" value="1"/>
</dbReference>